<dbReference type="STRING" id="1051891.A0A0C3QI63"/>
<feature type="transmembrane region" description="Helical" evidence="1">
    <location>
        <begin position="20"/>
        <end position="40"/>
    </location>
</feature>
<dbReference type="OrthoDB" id="3041043at2759"/>
<dbReference type="Proteomes" id="UP000054248">
    <property type="component" value="Unassembled WGS sequence"/>
</dbReference>
<evidence type="ECO:0000313" key="3">
    <source>
        <dbReference type="Proteomes" id="UP000054248"/>
    </source>
</evidence>
<evidence type="ECO:0000313" key="2">
    <source>
        <dbReference type="EMBL" id="KIO26441.1"/>
    </source>
</evidence>
<gene>
    <name evidence="2" type="ORF">M407DRAFT_7842</name>
</gene>
<dbReference type="HOGENOM" id="CLU_824306_0_0_1"/>
<name>A0A0C3QI63_9AGAM</name>
<dbReference type="AlphaFoldDB" id="A0A0C3QI63"/>
<keyword evidence="3" id="KW-1185">Reference proteome</keyword>
<evidence type="ECO:0000256" key="1">
    <source>
        <dbReference type="SAM" id="Phobius"/>
    </source>
</evidence>
<reference evidence="2 3" key="1">
    <citation type="submission" date="2014-04" db="EMBL/GenBank/DDBJ databases">
        <authorList>
            <consortium name="DOE Joint Genome Institute"/>
            <person name="Kuo A."/>
            <person name="Girlanda M."/>
            <person name="Perotto S."/>
            <person name="Kohler A."/>
            <person name="Nagy L.G."/>
            <person name="Floudas D."/>
            <person name="Copeland A."/>
            <person name="Barry K.W."/>
            <person name="Cichocki N."/>
            <person name="Veneault-Fourrey C."/>
            <person name="LaButti K."/>
            <person name="Lindquist E.A."/>
            <person name="Lipzen A."/>
            <person name="Lundell T."/>
            <person name="Morin E."/>
            <person name="Murat C."/>
            <person name="Sun H."/>
            <person name="Tunlid A."/>
            <person name="Henrissat B."/>
            <person name="Grigoriev I.V."/>
            <person name="Hibbett D.S."/>
            <person name="Martin F."/>
            <person name="Nordberg H.P."/>
            <person name="Cantor M.N."/>
            <person name="Hua S.X."/>
        </authorList>
    </citation>
    <scope>NUCLEOTIDE SEQUENCE [LARGE SCALE GENOMIC DNA]</scope>
    <source>
        <strain evidence="2 3">MUT 4182</strain>
    </source>
</reference>
<keyword evidence="1" id="KW-0812">Transmembrane</keyword>
<dbReference type="EMBL" id="KN823024">
    <property type="protein sequence ID" value="KIO26441.1"/>
    <property type="molecule type" value="Genomic_DNA"/>
</dbReference>
<sequence length="377" mass="42899">MAPELPLPIMFSEFTQNHSSALSLLVLCLFIPIVSILTTLRGRSRPKHPFRPTYVLPIECWDLVLEKCTLRDIISFANTSQASRRYALSHISRRVHSYLSPWFTEPLAFRRQLKEHNAIVSGSFVLALAVAPTWSPRDLDIYVGSAGGLDALSQYLENEGFEDITPPPPLVDTALTPPYPDVAPYLPPNAQMSNYRRFVKLVAMNDRDTEVFVDLIQTRSVLPGNLVLNFPASCVINWLTANEIVLTYPRLTFNNVALLRPHGRKPPTGVLKIKEDIWLDKYVNRGFRLVEASTDALPQSCGESCPHLERNSRDTWSLRLHYGDEQWRGARQEDPTLTWPAPWYRPQVPVCHHPGCPNRTPVLPRLKYMIFLRSLPV</sequence>
<reference evidence="3" key="2">
    <citation type="submission" date="2015-01" db="EMBL/GenBank/DDBJ databases">
        <title>Evolutionary Origins and Diversification of the Mycorrhizal Mutualists.</title>
        <authorList>
            <consortium name="DOE Joint Genome Institute"/>
            <consortium name="Mycorrhizal Genomics Consortium"/>
            <person name="Kohler A."/>
            <person name="Kuo A."/>
            <person name="Nagy L.G."/>
            <person name="Floudas D."/>
            <person name="Copeland A."/>
            <person name="Barry K.W."/>
            <person name="Cichocki N."/>
            <person name="Veneault-Fourrey C."/>
            <person name="LaButti K."/>
            <person name="Lindquist E.A."/>
            <person name="Lipzen A."/>
            <person name="Lundell T."/>
            <person name="Morin E."/>
            <person name="Murat C."/>
            <person name="Riley R."/>
            <person name="Ohm R."/>
            <person name="Sun H."/>
            <person name="Tunlid A."/>
            <person name="Henrissat B."/>
            <person name="Grigoriev I.V."/>
            <person name="Hibbett D.S."/>
            <person name="Martin F."/>
        </authorList>
    </citation>
    <scope>NUCLEOTIDE SEQUENCE [LARGE SCALE GENOMIC DNA]</scope>
    <source>
        <strain evidence="3">MUT 4182</strain>
    </source>
</reference>
<organism evidence="2 3">
    <name type="scientific">Tulasnella calospora MUT 4182</name>
    <dbReference type="NCBI Taxonomy" id="1051891"/>
    <lineage>
        <taxon>Eukaryota</taxon>
        <taxon>Fungi</taxon>
        <taxon>Dikarya</taxon>
        <taxon>Basidiomycota</taxon>
        <taxon>Agaricomycotina</taxon>
        <taxon>Agaricomycetes</taxon>
        <taxon>Cantharellales</taxon>
        <taxon>Tulasnellaceae</taxon>
        <taxon>Tulasnella</taxon>
    </lineage>
</organism>
<keyword evidence="1" id="KW-0472">Membrane</keyword>
<protein>
    <recommendedName>
        <fullName evidence="4">F-box domain-containing protein</fullName>
    </recommendedName>
</protein>
<evidence type="ECO:0008006" key="4">
    <source>
        <dbReference type="Google" id="ProtNLM"/>
    </source>
</evidence>
<proteinExistence type="predicted"/>
<accession>A0A0C3QI63</accession>
<keyword evidence="1" id="KW-1133">Transmembrane helix</keyword>